<comment type="caution">
    <text evidence="6">The sequence shown here is derived from an EMBL/GenBank/DDBJ whole genome shotgun (WGS) entry which is preliminary data.</text>
</comment>
<feature type="binding site" evidence="4">
    <location>
        <position position="80"/>
    </location>
    <ligand>
        <name>substrate</name>
    </ligand>
</feature>
<dbReference type="GO" id="GO:0009396">
    <property type="term" value="P:folic acid-containing compound biosynthetic process"/>
    <property type="evidence" value="ECO:0007669"/>
    <property type="project" value="TreeGrafter"/>
</dbReference>
<reference evidence="6 7" key="1">
    <citation type="journal article" date="2018" name="Nat. Biotechnol.">
        <title>A standardized bacterial taxonomy based on genome phylogeny substantially revises the tree of life.</title>
        <authorList>
            <person name="Parks D.H."/>
            <person name="Chuvochina M."/>
            <person name="Waite D.W."/>
            <person name="Rinke C."/>
            <person name="Skarshewski A."/>
            <person name="Chaumeil P.A."/>
            <person name="Hugenholtz P."/>
        </authorList>
    </citation>
    <scope>NUCLEOTIDE SEQUENCE [LARGE SCALE GENOMIC DNA]</scope>
    <source>
        <strain evidence="6">UBA11306</strain>
    </source>
</reference>
<accession>A0A3D4S469</accession>
<evidence type="ECO:0000256" key="2">
    <source>
        <dbReference type="ARBA" id="ARBA00022741"/>
    </source>
</evidence>
<keyword evidence="6" id="KW-0436">Ligase</keyword>
<dbReference type="GO" id="GO:0035999">
    <property type="term" value="P:tetrahydrofolate interconversion"/>
    <property type="evidence" value="ECO:0007669"/>
    <property type="project" value="TreeGrafter"/>
</dbReference>
<feature type="binding site" evidence="4">
    <location>
        <begin position="162"/>
        <end position="170"/>
    </location>
    <ligand>
        <name>ATP</name>
        <dbReference type="ChEBI" id="CHEBI:30616"/>
    </ligand>
</feature>
<evidence type="ECO:0000313" key="6">
    <source>
        <dbReference type="EMBL" id="HCS93619.1"/>
    </source>
</evidence>
<dbReference type="AlphaFoldDB" id="A0A3D4S469"/>
<evidence type="ECO:0000313" key="7">
    <source>
        <dbReference type="Proteomes" id="UP000262195"/>
    </source>
</evidence>
<dbReference type="InterPro" id="IPR024185">
    <property type="entry name" value="FTHF_cligase-like_sf"/>
</dbReference>
<dbReference type="STRING" id="1121105.GCA_000421665_00098"/>
<dbReference type="InterPro" id="IPR037171">
    <property type="entry name" value="NagB/RpiA_transferase-like"/>
</dbReference>
<organism evidence="6 7">
    <name type="scientific">Bavariicoccus seileri</name>
    <dbReference type="NCBI Taxonomy" id="549685"/>
    <lineage>
        <taxon>Bacteria</taxon>
        <taxon>Bacillati</taxon>
        <taxon>Bacillota</taxon>
        <taxon>Bacilli</taxon>
        <taxon>Lactobacillales</taxon>
        <taxon>Enterococcaceae</taxon>
        <taxon>Bavariicoccus</taxon>
    </lineage>
</organism>
<feature type="binding site" evidence="4">
    <location>
        <begin position="34"/>
        <end position="38"/>
    </location>
    <ligand>
        <name>ATP</name>
        <dbReference type="ChEBI" id="CHEBI:30616"/>
    </ligand>
</feature>
<keyword evidence="2 4" id="KW-0547">Nucleotide-binding</keyword>
<evidence type="ECO:0000256" key="4">
    <source>
        <dbReference type="PIRSR" id="PIRSR006806-1"/>
    </source>
</evidence>
<dbReference type="GO" id="GO:0046872">
    <property type="term" value="F:metal ion binding"/>
    <property type="evidence" value="ECO:0007669"/>
    <property type="project" value="UniProtKB-KW"/>
</dbReference>
<dbReference type="PIRSF" id="PIRSF006806">
    <property type="entry name" value="FTHF_cligase"/>
    <property type="match status" value="1"/>
</dbReference>
<dbReference type="GO" id="GO:0030272">
    <property type="term" value="F:5-formyltetrahydrofolate cyclo-ligase activity"/>
    <property type="evidence" value="ECO:0007669"/>
    <property type="project" value="UniProtKB-EC"/>
</dbReference>
<protein>
    <recommendedName>
        <fullName evidence="5">5-formyltetrahydrofolate cyclo-ligase</fullName>
        <ecNumber evidence="5">6.3.3.2</ecNumber>
    </recommendedName>
</protein>
<evidence type="ECO:0000256" key="1">
    <source>
        <dbReference type="ARBA" id="ARBA00010638"/>
    </source>
</evidence>
<evidence type="ECO:0000256" key="3">
    <source>
        <dbReference type="ARBA" id="ARBA00022840"/>
    </source>
</evidence>
<gene>
    <name evidence="6" type="ORF">DIW15_02775</name>
</gene>
<dbReference type="Gene3D" id="3.40.50.10420">
    <property type="entry name" value="NagB/RpiA/CoA transferase-like"/>
    <property type="match status" value="1"/>
</dbReference>
<feature type="binding site" evidence="4">
    <location>
        <position position="85"/>
    </location>
    <ligand>
        <name>substrate</name>
    </ligand>
</feature>
<dbReference type="NCBIfam" id="TIGR02727">
    <property type="entry name" value="MTHFS_bact"/>
    <property type="match status" value="1"/>
</dbReference>
<evidence type="ECO:0000256" key="5">
    <source>
        <dbReference type="RuleBase" id="RU361279"/>
    </source>
</evidence>
<dbReference type="PANTHER" id="PTHR23407">
    <property type="entry name" value="ATPASE INHIBITOR/5-FORMYLTETRAHYDROFOLATE CYCLO-LIGASE"/>
    <property type="match status" value="1"/>
</dbReference>
<keyword evidence="5" id="KW-0460">Magnesium</keyword>
<dbReference type="Pfam" id="PF01812">
    <property type="entry name" value="5-FTHF_cyc-lig"/>
    <property type="match status" value="1"/>
</dbReference>
<name>A0A3D4S469_9ENTE</name>
<dbReference type="InterPro" id="IPR002698">
    <property type="entry name" value="FTHF_cligase"/>
</dbReference>
<keyword evidence="5" id="KW-0479">Metal-binding</keyword>
<dbReference type="SUPFAM" id="SSF100950">
    <property type="entry name" value="NagB/RpiA/CoA transferase-like"/>
    <property type="match status" value="1"/>
</dbReference>
<keyword evidence="3 4" id="KW-0067">ATP-binding</keyword>
<comment type="catalytic activity">
    <reaction evidence="5">
        <text>(6S)-5-formyl-5,6,7,8-tetrahydrofolate + ATP = (6R)-5,10-methenyltetrahydrofolate + ADP + phosphate</text>
        <dbReference type="Rhea" id="RHEA:10488"/>
        <dbReference type="ChEBI" id="CHEBI:30616"/>
        <dbReference type="ChEBI" id="CHEBI:43474"/>
        <dbReference type="ChEBI" id="CHEBI:57455"/>
        <dbReference type="ChEBI" id="CHEBI:57457"/>
        <dbReference type="ChEBI" id="CHEBI:456216"/>
        <dbReference type="EC" id="6.3.3.2"/>
    </reaction>
</comment>
<dbReference type="PANTHER" id="PTHR23407:SF1">
    <property type="entry name" value="5-FORMYLTETRAHYDROFOLATE CYCLO-LIGASE"/>
    <property type="match status" value="1"/>
</dbReference>
<dbReference type="GO" id="GO:0005524">
    <property type="term" value="F:ATP binding"/>
    <property type="evidence" value="ECO:0007669"/>
    <property type="project" value="UniProtKB-KW"/>
</dbReference>
<dbReference type="EMBL" id="DQHO01000016">
    <property type="protein sequence ID" value="HCS93619.1"/>
    <property type="molecule type" value="Genomic_DNA"/>
</dbReference>
<dbReference type="Proteomes" id="UP000262195">
    <property type="component" value="Unassembled WGS sequence"/>
</dbReference>
<proteinExistence type="inferred from homology"/>
<dbReference type="EC" id="6.3.3.2" evidence="5"/>
<sequence>MAFRKYLQQREWTSLSRVRSLVYLKDEQQLLVAKKKLRNEILQERRSLDRNYRDVATKAITETILAMAEFTSCQCLFTYIGVGDEFDTRELINRSVSEQKRVGVPRVSGKHQLVIHQFQNYDALTKSSFGLLEPQRESPIIEPAQLDLIIVPCVTSNLKGERLGYGGGFYDHFLRSNQVKAVTVLPIFSPLLREDIPLGEYDQAVDIVVTESGIVYNRTNL</sequence>
<comment type="cofactor">
    <cofactor evidence="5">
        <name>Mg(2+)</name>
        <dbReference type="ChEBI" id="CHEBI:18420"/>
    </cofactor>
</comment>
<comment type="similarity">
    <text evidence="1 5">Belongs to the 5-formyltetrahydrofolate cyclo-ligase family.</text>
</comment>